<evidence type="ECO:0000313" key="2">
    <source>
        <dbReference type="Proteomes" id="UP000001635"/>
    </source>
</evidence>
<evidence type="ECO:0000313" key="1">
    <source>
        <dbReference type="EMBL" id="AEL24176.1"/>
    </source>
</evidence>
<keyword evidence="2" id="KW-1185">Reference proteome</keyword>
<dbReference type="AlphaFoldDB" id="G0IVI0"/>
<protein>
    <submittedName>
        <fullName evidence="1">Uncharacterized protein</fullName>
    </submittedName>
</protein>
<dbReference type="KEGG" id="cmr:Cycma_0397"/>
<gene>
    <name evidence="1" type="ordered locus">Cycma_0397</name>
</gene>
<organism evidence="1 2">
    <name type="scientific">Cyclobacterium marinum (strain ATCC 25205 / DSM 745 / LMG 13164 / NCIMB 1802)</name>
    <name type="common">Flectobacillus marinus</name>
    <dbReference type="NCBI Taxonomy" id="880070"/>
    <lineage>
        <taxon>Bacteria</taxon>
        <taxon>Pseudomonadati</taxon>
        <taxon>Bacteroidota</taxon>
        <taxon>Cytophagia</taxon>
        <taxon>Cytophagales</taxon>
        <taxon>Cyclobacteriaceae</taxon>
        <taxon>Cyclobacterium</taxon>
    </lineage>
</organism>
<dbReference type="EMBL" id="CP002955">
    <property type="protein sequence ID" value="AEL24176.1"/>
    <property type="molecule type" value="Genomic_DNA"/>
</dbReference>
<dbReference type="RefSeq" id="WP_014018475.1">
    <property type="nucleotide sequence ID" value="NC_015914.1"/>
</dbReference>
<sequence length="139" mass="14827">MGAIKNAIKSFDGADEAKKELEVQRDNMTALATAKADYFELVLKEDLANAGQGSSKDIPVSFIIDYTRQTHAYASSSADAIATTITEGISDFIKGGNDNVMKGVGSLMTKAVQLLFASKEGNEDVSHFKSVFAEGRALV</sequence>
<dbReference type="OrthoDB" id="5191017at2"/>
<dbReference type="HOGENOM" id="CLU_1841815_0_0_10"/>
<dbReference type="eggNOG" id="ENOG5032WER">
    <property type="taxonomic scope" value="Bacteria"/>
</dbReference>
<reference evidence="2" key="1">
    <citation type="submission" date="2011-07" db="EMBL/GenBank/DDBJ databases">
        <title>The complete genome of Cyclobacterium marinum DSM 745.</title>
        <authorList>
            <person name="Lucas S."/>
            <person name="Han J."/>
            <person name="Lapidus A."/>
            <person name="Bruce D."/>
            <person name="Goodwin L."/>
            <person name="Pitluck S."/>
            <person name="Peters L."/>
            <person name="Kyrpides N."/>
            <person name="Mavromatis K."/>
            <person name="Ivanova N."/>
            <person name="Ovchinnikova G."/>
            <person name="Chertkov O."/>
            <person name="Detter J.C."/>
            <person name="Tapia R."/>
            <person name="Han C."/>
            <person name="Land M."/>
            <person name="Hauser L."/>
            <person name="Markowitz V."/>
            <person name="Cheng J.-F."/>
            <person name="Hugenholtz P."/>
            <person name="Woyke T."/>
            <person name="Wu D."/>
            <person name="Tindall B."/>
            <person name="Schuetze A."/>
            <person name="Brambilla E."/>
            <person name="Klenk H.-P."/>
            <person name="Eisen J.A."/>
        </authorList>
    </citation>
    <scope>NUCLEOTIDE SEQUENCE [LARGE SCALE GENOMIC DNA]</scope>
    <source>
        <strain evidence="2">ATCC 25205 / DSM 745 / LMG 13164 / NCIMB 1802</strain>
    </source>
</reference>
<name>G0IVI0_CYCMS</name>
<dbReference type="Proteomes" id="UP000001635">
    <property type="component" value="Chromosome"/>
</dbReference>
<proteinExistence type="predicted"/>
<accession>G0IVI0</accession>